<protein>
    <submittedName>
        <fullName evidence="2">Uncharacterized protein</fullName>
    </submittedName>
</protein>
<sequence length="123" mass="13461">MDGWRGGWLLGSIAVVGSIGALVACGGDAALALLVFDRGRCFWLQSIHLHTSTTHDTLLLRLTTPPPRHCTTLIREPIRPSHSILGVDSARLLLRPPVFLTLVLVVVVLLLLLLRLPLIPPRR</sequence>
<organism evidence="2 3">
    <name type="scientific">Ascodesmis nigricans</name>
    <dbReference type="NCBI Taxonomy" id="341454"/>
    <lineage>
        <taxon>Eukaryota</taxon>
        <taxon>Fungi</taxon>
        <taxon>Dikarya</taxon>
        <taxon>Ascomycota</taxon>
        <taxon>Pezizomycotina</taxon>
        <taxon>Pezizomycetes</taxon>
        <taxon>Pezizales</taxon>
        <taxon>Ascodesmidaceae</taxon>
        <taxon>Ascodesmis</taxon>
    </lineage>
</organism>
<feature type="transmembrane region" description="Helical" evidence="1">
    <location>
        <begin position="7"/>
        <end position="36"/>
    </location>
</feature>
<dbReference type="EMBL" id="ML220134">
    <property type="protein sequence ID" value="TGZ79152.1"/>
    <property type="molecule type" value="Genomic_DNA"/>
</dbReference>
<proteinExistence type="predicted"/>
<dbReference type="Proteomes" id="UP000298138">
    <property type="component" value="Unassembled WGS sequence"/>
</dbReference>
<keyword evidence="1" id="KW-0812">Transmembrane</keyword>
<evidence type="ECO:0000256" key="1">
    <source>
        <dbReference type="SAM" id="Phobius"/>
    </source>
</evidence>
<gene>
    <name evidence="2" type="ORF">EX30DRAFT_118309</name>
</gene>
<dbReference type="InParanoid" id="A0A4S2MPN6"/>
<keyword evidence="3" id="KW-1185">Reference proteome</keyword>
<reference evidence="2 3" key="1">
    <citation type="submission" date="2019-04" db="EMBL/GenBank/DDBJ databases">
        <title>Comparative genomics and transcriptomics to analyze fruiting body development in filamentous ascomycetes.</title>
        <authorList>
            <consortium name="DOE Joint Genome Institute"/>
            <person name="Lutkenhaus R."/>
            <person name="Traeger S."/>
            <person name="Breuer J."/>
            <person name="Kuo A."/>
            <person name="Lipzen A."/>
            <person name="Pangilinan J."/>
            <person name="Dilworth D."/>
            <person name="Sandor L."/>
            <person name="Poggeler S."/>
            <person name="Barry K."/>
            <person name="Grigoriev I.V."/>
            <person name="Nowrousian M."/>
        </authorList>
    </citation>
    <scope>NUCLEOTIDE SEQUENCE [LARGE SCALE GENOMIC DNA]</scope>
    <source>
        <strain evidence="2 3">CBS 389.68</strain>
    </source>
</reference>
<dbReference type="PROSITE" id="PS51257">
    <property type="entry name" value="PROKAR_LIPOPROTEIN"/>
    <property type="match status" value="1"/>
</dbReference>
<name>A0A4S2MPN6_9PEZI</name>
<accession>A0A4S2MPN6</accession>
<keyword evidence="1" id="KW-1133">Transmembrane helix</keyword>
<evidence type="ECO:0000313" key="2">
    <source>
        <dbReference type="EMBL" id="TGZ79152.1"/>
    </source>
</evidence>
<dbReference type="AlphaFoldDB" id="A0A4S2MPN6"/>
<feature type="transmembrane region" description="Helical" evidence="1">
    <location>
        <begin position="98"/>
        <end position="118"/>
    </location>
</feature>
<keyword evidence="1" id="KW-0472">Membrane</keyword>
<evidence type="ECO:0000313" key="3">
    <source>
        <dbReference type="Proteomes" id="UP000298138"/>
    </source>
</evidence>